<accession>C4XTW2</accession>
<name>C4XTW2_SOLM1</name>
<protein>
    <submittedName>
        <fullName evidence="2">Uncharacterized protein</fullName>
    </submittedName>
</protein>
<dbReference type="EMBL" id="AP010904">
    <property type="protein sequence ID" value="BAH73627.1"/>
    <property type="molecule type" value="Genomic_DNA"/>
</dbReference>
<dbReference type="KEGG" id="dma:DMR_01360"/>
<evidence type="ECO:0000313" key="3">
    <source>
        <dbReference type="Proteomes" id="UP000009071"/>
    </source>
</evidence>
<proteinExistence type="predicted"/>
<gene>
    <name evidence="2" type="ordered locus">DMR_01360</name>
</gene>
<reference evidence="2 3" key="1">
    <citation type="journal article" date="2009" name="Genome Res.">
        <title>Whole genome sequence of Desulfovibrio magneticus strain RS-1 revealed common gene clusters in magnetotactic bacteria.</title>
        <authorList>
            <person name="Nakazawa H."/>
            <person name="Arakaki A."/>
            <person name="Narita-Yamada S."/>
            <person name="Yashiro I."/>
            <person name="Jinno K."/>
            <person name="Aoki N."/>
            <person name="Tsuruyama A."/>
            <person name="Okamura Y."/>
            <person name="Tanikawa S."/>
            <person name="Fujita N."/>
            <person name="Takeyama H."/>
            <person name="Matsunaga T."/>
        </authorList>
    </citation>
    <scope>NUCLEOTIDE SEQUENCE [LARGE SCALE GENOMIC DNA]</scope>
    <source>
        <strain evidence="3">ATCC 700980 / DSM 13731 / RS-1</strain>
    </source>
</reference>
<dbReference type="Proteomes" id="UP000009071">
    <property type="component" value="Chromosome"/>
</dbReference>
<dbReference type="AlphaFoldDB" id="C4XTW2"/>
<organism evidence="2 3">
    <name type="scientific">Solidesulfovibrio magneticus (strain ATCC 700980 / DSM 13731 / RS-1)</name>
    <name type="common">Desulfovibrio magneticus</name>
    <dbReference type="NCBI Taxonomy" id="573370"/>
    <lineage>
        <taxon>Bacteria</taxon>
        <taxon>Pseudomonadati</taxon>
        <taxon>Thermodesulfobacteriota</taxon>
        <taxon>Desulfovibrionia</taxon>
        <taxon>Desulfovibrionales</taxon>
        <taxon>Desulfovibrionaceae</taxon>
        <taxon>Solidesulfovibrio</taxon>
    </lineage>
</organism>
<evidence type="ECO:0000256" key="1">
    <source>
        <dbReference type="SAM" id="MobiDB-lite"/>
    </source>
</evidence>
<feature type="region of interest" description="Disordered" evidence="1">
    <location>
        <begin position="1"/>
        <end position="33"/>
    </location>
</feature>
<evidence type="ECO:0000313" key="2">
    <source>
        <dbReference type="EMBL" id="BAH73627.1"/>
    </source>
</evidence>
<sequence length="187" mass="21323">MPAHRVTFGPVGDTGQDQEDQPPPAKSQPMRLNWPVPAALSQAGSVKTTAGEKWGKKFFRGCTPKVQMSKMGGDRLKIPQATVVSFLMQPRIKYGNYFWQERKRRRGRRPLEKNSSDRGMVSWSNRWAGKWFCPGTYPPNPSVGARWRLGKEKGVTDFSVTPWHASWWSWRESNPRPLECHASSPLK</sequence>
<keyword evidence="3" id="KW-1185">Reference proteome</keyword>
<dbReference type="STRING" id="573370.DMR_01360"/>
<dbReference type="HOGENOM" id="CLU_1445508_0_0_7"/>